<dbReference type="GO" id="GO:0008170">
    <property type="term" value="F:N-methyltransferase activity"/>
    <property type="evidence" value="ECO:0007669"/>
    <property type="project" value="UniProtKB-ARBA"/>
</dbReference>
<sequence length="549" mass="61817">MFGFYASLLGRRRRAVPGAMRGTKGRVESSQMPCHPQTYQQKIPAEAQQTLDLAVTEHSTPDAGRFLVAQRPVSQGELLVHEAPVVLGPRAACHLVCLGCHELISNETVPRCARCWWPLCSQRCASSLRHAAECPVLAVDTQRSGQPQLLGYSSRYDVILVVRCLLLRHTNPAAWRQLLELCSHVPYRLLEDDEDHQATVNYVTQVLKVDEEAKVVHHVRDAIVTNSFEWVTPSGVSLRGVYLRLARLNHACRPSVSVSSDGKGSMSVRAARDLEAGDALTVPYTSTLHPLWERRAYTRQTHYFTCECDRCSDPAELGLHYSSPPCPECRDKYLEPTTWLEEATWECPGCGARQEEAAIRDEVDRWMSRFDYDDTFISSSTTAVQGILKGVEMAFHAHHYVWVMAAQVALRTLQPDYSRKAMTLKRQLWLRLLHIYGVLEPGMTRRRGVTLFHLGTTEAELTRAERRDGALTEHFFKEELRGALQHLQEAAEIMSLEPPGSHELDWLRKIQEAINWVAQGLGEAASAYLCLPEDEDTGNAKPQKENGVM</sequence>
<gene>
    <name evidence="2" type="primary">SmydA-8_5</name>
    <name evidence="2" type="ORF">GWK47_051096</name>
</gene>
<protein>
    <submittedName>
        <fullName evidence="2">SET domain-containing protein SmydA-8, isoform A</fullName>
    </submittedName>
</protein>
<dbReference type="AlphaFoldDB" id="A0A8J4Y2G6"/>
<dbReference type="Proteomes" id="UP000770661">
    <property type="component" value="Unassembled WGS sequence"/>
</dbReference>
<name>A0A8J4Y2G6_CHIOP</name>
<dbReference type="EMBL" id="JACEEZ010014995">
    <property type="protein sequence ID" value="KAG0719142.1"/>
    <property type="molecule type" value="Genomic_DNA"/>
</dbReference>
<evidence type="ECO:0000313" key="3">
    <source>
        <dbReference type="Proteomes" id="UP000770661"/>
    </source>
</evidence>
<proteinExistence type="predicted"/>
<accession>A0A8J4Y2G6</accession>
<dbReference type="Gene3D" id="2.170.270.10">
    <property type="entry name" value="SET domain"/>
    <property type="match status" value="1"/>
</dbReference>
<dbReference type="PANTHER" id="PTHR46455:SF5">
    <property type="entry name" value="SET AND MYND DOMAIN CONTAINING, ARTHROPOD-SPECIFIC, MEMBER 4, ISOFORM A"/>
    <property type="match status" value="1"/>
</dbReference>
<dbReference type="InterPro" id="IPR053010">
    <property type="entry name" value="SET_SmydA-8"/>
</dbReference>
<organism evidence="2 3">
    <name type="scientific">Chionoecetes opilio</name>
    <name type="common">Atlantic snow crab</name>
    <name type="synonym">Cancer opilio</name>
    <dbReference type="NCBI Taxonomy" id="41210"/>
    <lineage>
        <taxon>Eukaryota</taxon>
        <taxon>Metazoa</taxon>
        <taxon>Ecdysozoa</taxon>
        <taxon>Arthropoda</taxon>
        <taxon>Crustacea</taxon>
        <taxon>Multicrustacea</taxon>
        <taxon>Malacostraca</taxon>
        <taxon>Eumalacostraca</taxon>
        <taxon>Eucarida</taxon>
        <taxon>Decapoda</taxon>
        <taxon>Pleocyemata</taxon>
        <taxon>Brachyura</taxon>
        <taxon>Eubrachyura</taxon>
        <taxon>Majoidea</taxon>
        <taxon>Majidae</taxon>
        <taxon>Chionoecetes</taxon>
    </lineage>
</organism>
<dbReference type="OrthoDB" id="265717at2759"/>
<comment type="caution">
    <text evidence="2">The sequence shown here is derived from an EMBL/GenBank/DDBJ whole genome shotgun (WGS) entry which is preliminary data.</text>
</comment>
<reference evidence="2" key="1">
    <citation type="submission" date="2020-07" db="EMBL/GenBank/DDBJ databases">
        <title>The High-quality genome of the commercially important snow crab, Chionoecetes opilio.</title>
        <authorList>
            <person name="Jeong J.-H."/>
            <person name="Ryu S."/>
        </authorList>
    </citation>
    <scope>NUCLEOTIDE SEQUENCE</scope>
    <source>
        <strain evidence="2">MADBK_172401_WGS</strain>
        <tissue evidence="2">Digestive gland</tissue>
    </source>
</reference>
<dbReference type="PANTHER" id="PTHR46455">
    <property type="entry name" value="SET AND MYND DOMAIN CONTAINING, ARTHROPOD-SPECIFIC, MEMBER 4, ISOFORM A"/>
    <property type="match status" value="1"/>
</dbReference>
<evidence type="ECO:0000313" key="2">
    <source>
        <dbReference type="EMBL" id="KAG0719142.1"/>
    </source>
</evidence>
<dbReference type="GO" id="GO:0008757">
    <property type="term" value="F:S-adenosylmethionine-dependent methyltransferase activity"/>
    <property type="evidence" value="ECO:0007669"/>
    <property type="project" value="UniProtKB-ARBA"/>
</dbReference>
<dbReference type="InterPro" id="IPR001214">
    <property type="entry name" value="SET_dom"/>
</dbReference>
<dbReference type="Gene3D" id="1.10.220.160">
    <property type="match status" value="1"/>
</dbReference>
<evidence type="ECO:0000259" key="1">
    <source>
        <dbReference type="Pfam" id="PF00856"/>
    </source>
</evidence>
<dbReference type="SUPFAM" id="SSF82199">
    <property type="entry name" value="SET domain"/>
    <property type="match status" value="1"/>
</dbReference>
<dbReference type="Gene3D" id="6.10.140.2220">
    <property type="match status" value="1"/>
</dbReference>
<feature type="domain" description="SET" evidence="1">
    <location>
        <begin position="64"/>
        <end position="284"/>
    </location>
</feature>
<dbReference type="Pfam" id="PF00856">
    <property type="entry name" value="SET"/>
    <property type="match status" value="1"/>
</dbReference>
<dbReference type="InterPro" id="IPR046341">
    <property type="entry name" value="SET_dom_sf"/>
</dbReference>
<dbReference type="GO" id="GO:0008276">
    <property type="term" value="F:protein methyltransferase activity"/>
    <property type="evidence" value="ECO:0007669"/>
    <property type="project" value="UniProtKB-ARBA"/>
</dbReference>
<dbReference type="CDD" id="cd20071">
    <property type="entry name" value="SET_SMYD"/>
    <property type="match status" value="1"/>
</dbReference>
<keyword evidence="3" id="KW-1185">Reference proteome</keyword>